<organism evidence="1 2">
    <name type="scientific">Leptidea sinapis</name>
    <dbReference type="NCBI Taxonomy" id="189913"/>
    <lineage>
        <taxon>Eukaryota</taxon>
        <taxon>Metazoa</taxon>
        <taxon>Ecdysozoa</taxon>
        <taxon>Arthropoda</taxon>
        <taxon>Hexapoda</taxon>
        <taxon>Insecta</taxon>
        <taxon>Pterygota</taxon>
        <taxon>Neoptera</taxon>
        <taxon>Endopterygota</taxon>
        <taxon>Lepidoptera</taxon>
        <taxon>Glossata</taxon>
        <taxon>Ditrysia</taxon>
        <taxon>Papilionoidea</taxon>
        <taxon>Pieridae</taxon>
        <taxon>Dismorphiinae</taxon>
        <taxon>Leptidea</taxon>
    </lineage>
</organism>
<name>A0A5E4QPN9_9NEOP</name>
<reference evidence="1 2" key="1">
    <citation type="submission" date="2017-07" db="EMBL/GenBank/DDBJ databases">
        <authorList>
            <person name="Talla V."/>
            <person name="Backstrom N."/>
        </authorList>
    </citation>
    <scope>NUCLEOTIDE SEQUENCE [LARGE SCALE GENOMIC DNA]</scope>
</reference>
<gene>
    <name evidence="1" type="ORF">LSINAPIS_LOCUS10008</name>
</gene>
<protein>
    <submittedName>
        <fullName evidence="1">Uncharacterized protein</fullName>
    </submittedName>
</protein>
<accession>A0A5E4QPN9</accession>
<evidence type="ECO:0000313" key="2">
    <source>
        <dbReference type="Proteomes" id="UP000324832"/>
    </source>
</evidence>
<dbReference type="Proteomes" id="UP000324832">
    <property type="component" value="Unassembled WGS sequence"/>
</dbReference>
<proteinExistence type="predicted"/>
<keyword evidence="2" id="KW-1185">Reference proteome</keyword>
<evidence type="ECO:0000313" key="1">
    <source>
        <dbReference type="EMBL" id="VVC99066.1"/>
    </source>
</evidence>
<dbReference type="EMBL" id="FZQP02003945">
    <property type="protein sequence ID" value="VVC99066.1"/>
    <property type="molecule type" value="Genomic_DNA"/>
</dbReference>
<sequence>MQLQDFMVICRNDLSEPDEPNDKLLQRNVCKLSLTTVKYLTWDFKNWKMEKHSDTNMDTVMFASGAGRRGVDLVWRASTGQTNR</sequence>
<dbReference type="AlphaFoldDB" id="A0A5E4QPN9"/>